<dbReference type="OrthoDB" id="2292110at2"/>
<gene>
    <name evidence="1" type="ORF">LOSG293_300180</name>
</gene>
<proteinExistence type="predicted"/>
<keyword evidence="2" id="KW-1185">Reference proteome</keyword>
<dbReference type="EMBL" id="BBJM01000030">
    <property type="protein sequence ID" value="GAK48447.1"/>
    <property type="molecule type" value="Genomic_DNA"/>
</dbReference>
<reference evidence="1" key="1">
    <citation type="journal article" date="2014" name="Genome Announc.">
        <title>Draft Genome Sequence of Lactobacillus oryzae Strain SG293T.</title>
        <authorList>
            <person name="Tanizawa Y."/>
            <person name="Fujisawa T."/>
            <person name="Mochizuki T."/>
            <person name="Kaminuma E."/>
            <person name="Nakamura Y."/>
            <person name="Tohno M."/>
        </authorList>
    </citation>
    <scope>NUCLEOTIDE SEQUENCE [LARGE SCALE GENOMIC DNA]</scope>
    <source>
        <strain evidence="1">SG293</strain>
    </source>
</reference>
<organism evidence="1 2">
    <name type="scientific">Secundilactobacillus oryzae JCM 18671</name>
    <dbReference type="NCBI Taxonomy" id="1291743"/>
    <lineage>
        <taxon>Bacteria</taxon>
        <taxon>Bacillati</taxon>
        <taxon>Bacillota</taxon>
        <taxon>Bacilli</taxon>
        <taxon>Lactobacillales</taxon>
        <taxon>Lactobacillaceae</taxon>
        <taxon>Secundilactobacillus</taxon>
    </lineage>
</organism>
<name>A0A081BK79_9LACO</name>
<protein>
    <submittedName>
        <fullName evidence="1">Uncharacterized protein</fullName>
    </submittedName>
</protein>
<accession>A0A081BK79</accession>
<dbReference type="AlphaFoldDB" id="A0A081BK79"/>
<dbReference type="STRING" id="1291743.LOSG293_300180"/>
<dbReference type="eggNOG" id="ENOG5030AFM">
    <property type="taxonomic scope" value="Bacteria"/>
</dbReference>
<comment type="caution">
    <text evidence="1">The sequence shown here is derived from an EMBL/GenBank/DDBJ whole genome shotgun (WGS) entry which is preliminary data.</text>
</comment>
<evidence type="ECO:0000313" key="2">
    <source>
        <dbReference type="Proteomes" id="UP000028700"/>
    </source>
</evidence>
<sequence length="111" mass="12848">MATKEAKKTEKKTVTFDYDEADIKKAADLINQNGFITKLDFPKMENPDWSFGFEKKIDDYLLDQPGSHYMYFEKFDFLGGTIENIIFDMDKVKTRMDALHTLGDTLGLTVF</sequence>
<dbReference type="RefSeq" id="WP_034529033.1">
    <property type="nucleotide sequence ID" value="NZ_BBAZ01000029.1"/>
</dbReference>
<dbReference type="Proteomes" id="UP000028700">
    <property type="component" value="Unassembled WGS sequence"/>
</dbReference>
<evidence type="ECO:0000313" key="1">
    <source>
        <dbReference type="EMBL" id="GAK48447.1"/>
    </source>
</evidence>